<sequence length="123" mass="13869">MGFKKTCMSSKKSRLKVSLDSRIDCEVNFFRSSSRGKSANPTATAASLIANRYVESIAPSHINNCTSKSAFSTNSFAITQLRGYTRIKLYGTISPRDFSLTWIYVNLTLREYKPSKFLTYVDI</sequence>
<dbReference type="AlphaFoldDB" id="A0A6H5J3Y2"/>
<accession>A0A6H5J3Y2</accession>
<evidence type="ECO:0000313" key="2">
    <source>
        <dbReference type="Proteomes" id="UP000479190"/>
    </source>
</evidence>
<evidence type="ECO:0000313" key="1">
    <source>
        <dbReference type="EMBL" id="CAB0043297.1"/>
    </source>
</evidence>
<dbReference type="EMBL" id="CADCXV010001300">
    <property type="protein sequence ID" value="CAB0043297.1"/>
    <property type="molecule type" value="Genomic_DNA"/>
</dbReference>
<protein>
    <submittedName>
        <fullName evidence="1">Uncharacterized protein</fullName>
    </submittedName>
</protein>
<proteinExistence type="predicted"/>
<keyword evidence="2" id="KW-1185">Reference proteome</keyword>
<dbReference type="Proteomes" id="UP000479190">
    <property type="component" value="Unassembled WGS sequence"/>
</dbReference>
<reference evidence="1 2" key="1">
    <citation type="submission" date="2020-02" db="EMBL/GenBank/DDBJ databases">
        <authorList>
            <person name="Ferguson B K."/>
        </authorList>
    </citation>
    <scope>NUCLEOTIDE SEQUENCE [LARGE SCALE GENOMIC DNA]</scope>
</reference>
<gene>
    <name evidence="1" type="ORF">TBRA_LOCUS14885</name>
</gene>
<feature type="non-terminal residue" evidence="1">
    <location>
        <position position="123"/>
    </location>
</feature>
<name>A0A6H5J3Y2_9HYME</name>
<organism evidence="1 2">
    <name type="scientific">Trichogramma brassicae</name>
    <dbReference type="NCBI Taxonomy" id="86971"/>
    <lineage>
        <taxon>Eukaryota</taxon>
        <taxon>Metazoa</taxon>
        <taxon>Ecdysozoa</taxon>
        <taxon>Arthropoda</taxon>
        <taxon>Hexapoda</taxon>
        <taxon>Insecta</taxon>
        <taxon>Pterygota</taxon>
        <taxon>Neoptera</taxon>
        <taxon>Endopterygota</taxon>
        <taxon>Hymenoptera</taxon>
        <taxon>Apocrita</taxon>
        <taxon>Proctotrupomorpha</taxon>
        <taxon>Chalcidoidea</taxon>
        <taxon>Trichogrammatidae</taxon>
        <taxon>Trichogramma</taxon>
    </lineage>
</organism>